<feature type="region of interest" description="Disordered" evidence="10">
    <location>
        <begin position="5652"/>
        <end position="5684"/>
    </location>
</feature>
<dbReference type="CDD" id="cd19941">
    <property type="entry name" value="TIL"/>
    <property type="match status" value="3"/>
</dbReference>
<feature type="region of interest" description="Disordered" evidence="10">
    <location>
        <begin position="2080"/>
        <end position="2111"/>
    </location>
</feature>
<feature type="region of interest" description="Disordered" evidence="10">
    <location>
        <begin position="1336"/>
        <end position="1377"/>
    </location>
</feature>
<feature type="domain" description="VWFC" evidence="13">
    <location>
        <begin position="5306"/>
        <end position="5375"/>
    </location>
</feature>
<dbReference type="GO" id="GO:0005796">
    <property type="term" value="C:Golgi lumen"/>
    <property type="evidence" value="ECO:0007669"/>
    <property type="project" value="UniProtKB-ARBA"/>
</dbReference>
<feature type="compositionally biased region" description="Low complexity" evidence="10">
    <location>
        <begin position="1484"/>
        <end position="1539"/>
    </location>
</feature>
<gene>
    <name evidence="15" type="ORF">CK820_G0044126</name>
</gene>
<dbReference type="InterPro" id="IPR001007">
    <property type="entry name" value="VWF_dom"/>
</dbReference>
<feature type="compositionally biased region" description="Polar residues" evidence="10">
    <location>
        <begin position="4104"/>
        <end position="4118"/>
    </location>
</feature>
<feature type="region of interest" description="Disordered" evidence="10">
    <location>
        <begin position="4869"/>
        <end position="4890"/>
    </location>
</feature>
<dbReference type="SUPFAM" id="SSF57567">
    <property type="entry name" value="Serine protease inhibitors"/>
    <property type="match status" value="4"/>
</dbReference>
<feature type="region of interest" description="Disordered" evidence="10">
    <location>
        <begin position="1850"/>
        <end position="1948"/>
    </location>
</feature>
<feature type="domain" description="VWFD" evidence="14">
    <location>
        <begin position="432"/>
        <end position="607"/>
    </location>
</feature>
<dbReference type="PROSITE" id="PS51257">
    <property type="entry name" value="PROKAR_LIPOPROTEIN"/>
    <property type="match status" value="1"/>
</dbReference>
<dbReference type="InterPro" id="IPR002919">
    <property type="entry name" value="TIL_dom"/>
</dbReference>
<evidence type="ECO:0000256" key="1">
    <source>
        <dbReference type="ARBA" id="ARBA00004613"/>
    </source>
</evidence>
<reference evidence="15 16" key="1">
    <citation type="submission" date="2017-12" db="EMBL/GenBank/DDBJ databases">
        <title>High-resolution comparative analysis of great ape genomes.</title>
        <authorList>
            <person name="Pollen A."/>
            <person name="Hastie A."/>
            <person name="Hormozdiari F."/>
            <person name="Dougherty M."/>
            <person name="Liu R."/>
            <person name="Chaisson M."/>
            <person name="Hoppe E."/>
            <person name="Hill C."/>
            <person name="Pang A."/>
            <person name="Hillier L."/>
            <person name="Baker C."/>
            <person name="Armstrong J."/>
            <person name="Shendure J."/>
            <person name="Paten B."/>
            <person name="Wilson R."/>
            <person name="Chao H."/>
            <person name="Schneider V."/>
            <person name="Ventura M."/>
            <person name="Kronenberg Z."/>
            <person name="Murali S."/>
            <person name="Gordon D."/>
            <person name="Cantsilieris S."/>
            <person name="Munson K."/>
            <person name="Nelson B."/>
            <person name="Raja A."/>
            <person name="Underwood J."/>
            <person name="Diekhans M."/>
            <person name="Fiddes I."/>
            <person name="Haussler D."/>
            <person name="Eichler E."/>
        </authorList>
    </citation>
    <scope>NUCLEOTIDE SEQUENCE [LARGE SCALE GENOMIC DNA]</scope>
    <source>
        <strain evidence="15">Yerkes chimp pedigree #C0471</strain>
    </source>
</reference>
<feature type="compositionally biased region" description="Low complexity" evidence="10">
    <location>
        <begin position="1547"/>
        <end position="1575"/>
    </location>
</feature>
<feature type="compositionally biased region" description="Polar residues" evidence="10">
    <location>
        <begin position="2235"/>
        <end position="2249"/>
    </location>
</feature>
<dbReference type="GO" id="GO:0005576">
    <property type="term" value="C:extracellular region"/>
    <property type="evidence" value="ECO:0007669"/>
    <property type="project" value="UniProtKB-SubCell"/>
</dbReference>
<dbReference type="Pfam" id="PF00094">
    <property type="entry name" value="VWD"/>
    <property type="match status" value="4"/>
</dbReference>
<feature type="compositionally biased region" description="Low complexity" evidence="10">
    <location>
        <begin position="4092"/>
        <end position="4103"/>
    </location>
</feature>
<feature type="compositionally biased region" description="Polar residues" evidence="10">
    <location>
        <begin position="3664"/>
        <end position="3680"/>
    </location>
</feature>
<evidence type="ECO:0000259" key="14">
    <source>
        <dbReference type="PROSITE" id="PS51233"/>
    </source>
</evidence>
<dbReference type="Pfam" id="PF13330">
    <property type="entry name" value="Mucin2_WxxW"/>
    <property type="match status" value="10"/>
</dbReference>
<evidence type="ECO:0000313" key="15">
    <source>
        <dbReference type="EMBL" id="PNI26738.1"/>
    </source>
</evidence>
<dbReference type="FunFam" id="2.10.25.10:FF:000674">
    <property type="entry name" value="Mucin-2"/>
    <property type="match status" value="1"/>
</dbReference>
<feature type="compositionally biased region" description="Polar residues" evidence="10">
    <location>
        <begin position="1708"/>
        <end position="1738"/>
    </location>
</feature>
<evidence type="ECO:0000256" key="4">
    <source>
        <dbReference type="ARBA" id="ARBA00022737"/>
    </source>
</evidence>
<keyword evidence="5" id="KW-0186">Copper</keyword>
<feature type="region of interest" description="Disordered" evidence="10">
    <location>
        <begin position="4092"/>
        <end position="4665"/>
    </location>
</feature>
<feature type="domain" description="VWFD" evidence="14">
    <location>
        <begin position="79"/>
        <end position="249"/>
    </location>
</feature>
<dbReference type="InterPro" id="IPR014853">
    <property type="entry name" value="VWF/SSPO/ZAN-like_Cys-rich_dom"/>
</dbReference>
<evidence type="ECO:0000256" key="9">
    <source>
        <dbReference type="PROSITE-ProRule" id="PRU00039"/>
    </source>
</evidence>
<feature type="compositionally biased region" description="Low complexity" evidence="10">
    <location>
        <begin position="3391"/>
        <end position="3538"/>
    </location>
</feature>
<dbReference type="PROSITE" id="PS01225">
    <property type="entry name" value="CTCK_2"/>
    <property type="match status" value="1"/>
</dbReference>
<evidence type="ECO:0000256" key="7">
    <source>
        <dbReference type="ARBA" id="ARBA00023180"/>
    </source>
</evidence>
<sequence length="5684" mass="596254">MSVGRRKLAPLWALALALACTRHTGHAQDGSSESSYKHHPALSPIARGPGGVPLRGATVFPSLRTIPVVRASNPAHNGRVCSTWGSFHYKTFDGDVFRFPGLCNYVFSEHCGAAYEDFNIQLRRSQESAAPTLSRVLMKVDGMVIQLTKGSVLVNGHPVLLPFSQSGVLIQQSSSYTKVEARLGLVLMWNHDDSLLLELDTKYANKTCGLCGDFNGMPVVSELLSHNTKLTPMEFGNLQKMDDPTEQCQDPVPEPPRNCSTGFGICEELLHGQLFSGCVALVDVGSYLEACRQDLCFCEDTDLLSCVCHTLAEYSRQCTHAGGLPQDWRGPDFCPQKCPNNMQYHECRSPCADTCSNQEHSRACEDHCVAGCFCPEGTVLDDVGQTGCVPVSKCACVYNGAAYAPGATYSTDCTNCTCSGGRWSCQEFPCPGTCSVLGGAHFSTFDGKQYTVHGDCSYVLTKPCDSSAFTVLAELRRCGLTDSETCLKSVTLNLDGAQTVVVIKASGEVFLNQIYTQLPISAANVTIFRPSTFFIIAQTSLGLQLNLQLVPTMQLFMRLAPKLRGQTCGLCGNFNSIQADDFRTLSGVVEATAAAFFNTFKTQAACPNIRNSFEDPCSLSVENEKYAQHWCSQLTDADGPFGRCHAAVKPGTYYSNCMFDTCNCERSEDCLCAALSSYVHACAAKGVQLSGWRDGVCTKPMTTCPKSMTYHYHVSTCQPTCRSLSEGDITCSVGFIPVDGCICPKGTFLDDTGKCVQASNCPCYHRGSMIPNGESVHDSGAICTCTHGKLSCIGGQAPAPVCAAPMVFFDCRNATPGDTGAGCQKSCHTLDMTCYSPQCVPGCVCPDGLVADGEGGCITAEDCPCVHNEASYRAGQTIRVGCNTCTCDSRMWQCTDDPCLATCAVYGDGHYLTFDGQSYSFNGDCEYTLVQNHCGGKDSTQDSFRVVTENVPCGTTGTTCSKAIKIFLGGFELKLSHGKVEVIGTDESQEVPYTIRQMGIYLVVDTDIGLVLLWDKKTSIFINLSPEFKGRVCGLCGNFDDIAVNDFATRSWSVVGDVLEFGNSWKLSPSCPDALVPKDPCTANPFRKSWAQKQCSILHGPTFAACHAHVEPARYYEACVNDACACDSGGDCECFCTAVAAYAQACHEVGLCVSWRTPSICPLFCDYYNPEGQCEWHYQPCGAPCLRTCRNPRGDCLRDVRGLEGCYPKCPPEAPIFDEDKMQCVATCPTPPLPPRCHVHGKSYRPGAVVPSDKNCQSCLCTERGVECTYKAEACVCTYNGQRFHPGDVIYHTTDGTGGCISARCGANGTIERRVYPCSPTTPVPPTTFSFSTPPLVVSSTHTPSNGPSSAHTGPPSSAWPTTAGTSPRTRLPTASASLPPVCGEKCLWSPWMDVSRPGRGADSGDFDTLENLRAHGYRVCESPRSVECRAEDAPGVPLRALGQRVQCSPDVGLTCRNREQASGLCYNYQIRVQCCTPLACSTSSSPAQTTPPTTSKTTETQASGSSAPSSTPGTVALSTARTTPAPGTATSVKKTFSTPSPPPVPATSTSSMSTTAPGTSVVSSKPTPTEPSTSSCLQELCTWTEWIDGSYPAPGINGGDFDTFQNLRDEGYTFCESPRSVQCRAESFPNTPLADLGQDVICSRTEGLICLNKNQLPPICYNYEIRIQCCETVNVCRDITRPPKTVATTWPTPHPTRAQTQTTFTTHMPSASTEQPTATSRGGPTATSITQGTHTRPVTRNCHPRCNWTKWFDVDFPSPGSHGGDKETYNNIIRSGEKICRRPEEITRLQCRAKSHPEVSIEHLGQVVQCNREEGLVCRNQDQQGPFKMCLNYEVRVLCCETPRGCHVTSTPGSTSSSPAQTTPSTTSKTTETRASGSSAPSSTPGTVALSTARTTPAPGTATSVKKTFSTPSPPPVPATSTSSMSTTAPGTSVVSSKPTPTEPSTSSCLQELCTWTEWIDGSYPAPGINGGDFDTFQNLRDEGYTFCESPRSVQCRAESFPNTPLADLGQDVICSRTEGLICLNKNQLPPICYNYEIRIQCCETVNVCRDITRPPKTVATTWPTPHPTRAQTQTTFTTHMPSASTEQPTATSRGGPTATSITQGTHTRPVTRNCHPRCNWTKWFDVDFPSPGPHGGDKETYNNIIRSGEKICRRPEEITRLQCRAKSHPEVSIEHLGQVVQCNREEGLVCRNQDQQGPFKMCLNYEVRVLCCETPRGCPVTSTPVTAPSTPSGRATSPTQSTSSWQKSRTTTLVTTSTTSTPQTNTTYAHTSSTTSAPTARTTSAPTTSTTSVPTTSTISGPETTLSPVPTISTTSASASSTFGPGTTPSPAPTTSTTSAATTSTISAPTTSTTSGPGTTPSPVPTTSTTSAPTTRTTSASTASTNSGPETTPGPVPTTSTTSASTTSTTSGPGTTPSPVPTTSTISVPTTSTTSASTTSTTSGPGTTPSPVPTTSTISVPTTSTTSASTTSTTSGPGTTPSPVPTTSTTSASTTSTTSAPTTSTISAPTTSTTSATTTSTTSAPTPRRTSAPTTSTISASTSSTTSATTTSTTSATTTSTISAPTTSTTLSPTTSTTSTTITSTTSAPISSTTSTPQTSTTSSPTTSTTSGPGTTSSPVPTTTTTSAPTTSTTSAPTTRTTSVPTRSTISTATTSTTSGPGTTPSPVPTTSTTSAPTTRTTSASTASTTSGPGTTPSPVPTTSTNSAPTTRTTSAPTTSTTSAPTTSTTSAPTSSTTSATTTSTISVPTTSTTSVPGTTPSPVPTTSTTSAPTTSTTSAPKTSTISAPTTSTTSAPTTSTTSTPTSSTTSTPQTSTTSASTTSITSGPGTTPSPVPTTSTTSAPTTSTTSAATTSRISAPTTSTTSALTTSTTSASTASKTSGLGTTPSPVPTTSTTSPPTTSTTSASTASKTSGPGTTPSPVPTTSTIFAPRTSTTSASTTSTTPGPGTTPSPVPTTSTASVSKTSTSHISISKTTHSQPVTRDCHPRCTWTKWFDVDFPSPGPHGGDKETYNNIIRKIQDNHFGDNQHNVHSTDQHNLCSYNQHNFCSHNQHNLHSTDQHILCPYKQHNLCSHNQHNFCPYNQHNLHSTDQHILCPYKQHNFGSYKQHNLCSYNQHNLCLYNQHNLFPYNQHNLCYYNQHNLCPYKQHNLHSTDQQNLSCYKQHNLRFWNYSQPCYHHQHNLCSYNQHNLCRYNQHNLGPNNQHNVCSYNQHNLCLYSQQNLCTASVSKTSTSHVSISKTTHSQPVTRDCHPRCTWTKWFDVDFPSPGPHGGDKETYNNIIRSGEKICRRPEEITRLQCRAESHPEVSIEHLGQVVQCSREEGLVCRNQDQQGPFKMCLNYEVRVLCCETPKGCPVTSTPVTAPSTPSGRATSPTQSTSSWQKSRTTTLVTTSTTSTPQTSTTSAPTTSTTSAPTTSTTSTPQTSTSSAPTSSTTSAPTSSTISAPTTSIISAPTTSTTSSPTTSTTSATTTSTTSAPTSSTTSTPQTSKTSAATSSTTSGSGTTPSPVTTTSTASVSKTSTSHVSVSKTTHSQPVTRDCHPRCTWTKWFDVDFPSPGPHGGDKETYNNIIRSGEKICRRPEEITRLQCRAESHPEVSIEHLGQVVQCSREEGLVCRNQDQQGPFKMCLNYEVRVLCCETPRGCPVTSTPVTAPSTPSGRATSPTQSTYSWQKSRTTTLVTSSTTSSTQTSTTSAPTTSTTPASTPSTTSAPTTSTTSAATTSTTSAPTTSTTSTPQTTTSSAPTSSTTSAPTTSTTSAPTSSTTSAPTTSTISAPTTSTISAPTTSTTSAPTASMSAPTSTSSAPTSNTTSAPTTSTTSAPITSKISAPTTSTTSTPQTSTISAPTTSTTSTPQTSTTSSPTTSTTSAPITSTTSAPTTSTTSTPQTSISSAPTSSTTSAPTASTTSFHITSTTSPPTSSTSSTPQTSKTSAATSSTTSGSGTTPSPVPTTSTASVSKTSTSRVSVSKTTHSQPVTRDCHPRCTWTKWFDVDFPSPGPHGGDKETYNNIIRSGEKICRRPEEITRLQCRAESHPEVSIEHLGQVVQCSREEGLVCRNQDQQGPFKMCLNYEVRVLCCETPRGCPVTSTPVTAPSTPSGRATSPTQSTSSWQKSRTTTLVTTSTTSNPQTSTTSAPTTSTIPASIPSTTSAPTTSTTSAPTTSTTSAPTHRTTSGPTTSTTLAPTTSTTSAPTTSTNSAPTTSTISASTTSTISAPTTSTISAPTSSTTSTPQTSKTSAATSSTTSGSGTTPSPVPTTSTTSASTTSTTSAPTTSTTSGPGTAPSPVPSTSTTSAATTSTTSAPTTRTTSAPTSSMTSGPGTTPSPVPTTSTTSAPTTSTTSGPGTTPSPVPTTSTTSAPITSTTSGPRTTPSPVPTTSTTSAPTTSTTSASTASTTSGPGTTPSPVPTTSTTSAPTTRTTSASTASTTSGPGTTPSPVPTTSTTSAPTTSMTSGPGTTPSPVPTTSTTSASTTSTISPLTTSTTSAPTTSTTSASTASTTSGPGTTPSPVPTTSTTSAPTTRTTSASTASTTSGPGTTPSPVPTTSTTSAPTTSMTSGPGTTPSPVPTTSTTSASTTSTISPLTTSTTSAPTTSMTSGPGTTPSPVPTTSTTSAPTTSTTSGPGTTPSPVPTTSTTHVSKTSTSHLSVSKTTHSQPVTSDCHPLCAWTKWFDVDFPSPGPHGGDKETYNNIIRSGEKICRRPEEITRLQCRAESHPEVSIEHLGQVVQCSREEGLVCRNQDQQGPFKMCLNYEVRVLCCETPRGCPVTSVTPYGTSPTNALYPSLSTSVASASVASTSVASSSVASSSVAYSTQTCFCNVADRLYPAGSTIYHHRDLAGHCYYARCSQDCQVVRRVDSDCPSTTLPPAPATSPSTSTSEPVTELGCPNAVPPRKKGETWATPNCSEATCEGNNVISLRPRTCPRVEKPTCANGYPAVKVADQDGCCHHYQCQCVCSGWGDPHYITFDGTYYTFLDNCTYVLVQQIVPVYGHFRVLVDNYFCGAEDGLSCPRSIILEYHQDRVVLTRKPVHGVMTNEIIFNNKVVGPGFRKNGIVVSRIGIKMYATIPELGVQVMFSGLIFSVEVPFSKFANNTEGQCGTCTNDRKDECRTPRGTVVASCSEMSGLWNVSIPDQPACHRPHPTPTTVRPTTVGSTTVGPTTPPAPCLPSPICQLILSKVFEPCHTVIPPLPFYEGCVFDRCHMTDLDVVCSSLELYAALCASHDICIDWRGRTGHMCPFTCPADKVYQPCGPSNPSYCYGNDSASLGALLEAGPITEGCFCPEGMTLFSTSVQVCVPTGCPRCLGPHGEPVKVGHTVSMDCQECTCEAATWTLTCRPKLCPLPPACPLPGFVPVPATPQAGQCCPQYSCACNTSRCPAPVGCPEGARAIPTYEEGACCPVQNCSWTVCSINGTLYQPGAVVSSSLCETCRCELPGGPPSDAFVVSCETQICNTHCPVGFEYQEQSGQCCGTCVQVACVTNTSKSPAHLFYPGETWSDPGNHCVTHECEKHRDGLVVVTTKKACPPLSCSLDEARMSKDGCCRFCPPPPPPYQNQSTCAVYHRSQIIQQQGCSSSEPVRLAYCRGNCGDSSSMYSLEGNMVEHRCQCCQELRTSLRNVTLHCTDGSSRAFSYTQVEECGCMGRRCPAPGDTQHSEEAEPEPSPEAESGSWERGVPVSPIH</sequence>
<dbReference type="InterPro" id="IPR036084">
    <property type="entry name" value="Ser_inhib-like_sf"/>
</dbReference>
<dbReference type="PROSITE" id="PS01208">
    <property type="entry name" value="VWFC_1"/>
    <property type="match status" value="1"/>
</dbReference>
<evidence type="ECO:0000259" key="13">
    <source>
        <dbReference type="PROSITE" id="PS50184"/>
    </source>
</evidence>
<dbReference type="PROSITE" id="PS50184">
    <property type="entry name" value="VWFC_2"/>
    <property type="match status" value="2"/>
</dbReference>
<dbReference type="PANTHER" id="PTHR11339">
    <property type="entry name" value="EXTRACELLULAR MATRIX GLYCOPROTEIN RELATED"/>
    <property type="match status" value="1"/>
</dbReference>
<dbReference type="InterPro" id="IPR001846">
    <property type="entry name" value="VWF_type-D"/>
</dbReference>
<dbReference type="Proteomes" id="UP000236370">
    <property type="component" value="Unassembled WGS sequence"/>
</dbReference>
<dbReference type="Pfam" id="PF01826">
    <property type="entry name" value="TIL"/>
    <property type="match status" value="2"/>
</dbReference>
<dbReference type="Gene3D" id="2.10.25.10">
    <property type="entry name" value="Laminin"/>
    <property type="match status" value="4"/>
</dbReference>
<comment type="caution">
    <text evidence="9">Lacks conserved residue(s) required for the propagation of feature annotation.</text>
</comment>
<dbReference type="PANTHER" id="PTHR11339:SF401">
    <property type="entry name" value="MUCIN-5AC"/>
    <property type="match status" value="1"/>
</dbReference>
<evidence type="ECO:0000256" key="11">
    <source>
        <dbReference type="SAM" id="SignalP"/>
    </source>
</evidence>
<feature type="compositionally biased region" description="Low complexity" evidence="10">
    <location>
        <begin position="3362"/>
        <end position="3373"/>
    </location>
</feature>
<dbReference type="PROSITE" id="PS01185">
    <property type="entry name" value="CTCK_1"/>
    <property type="match status" value="1"/>
</dbReference>
<feature type="compositionally biased region" description="Polar residues" evidence="10">
    <location>
        <begin position="1338"/>
        <end position="1377"/>
    </location>
</feature>
<feature type="compositionally biased region" description="Low complexity" evidence="10">
    <location>
        <begin position="1850"/>
        <end position="1912"/>
    </location>
</feature>
<feature type="domain" description="VWFC" evidence="13">
    <location>
        <begin position="5411"/>
        <end position="5478"/>
    </location>
</feature>
<dbReference type="PROSITE" id="PS51233">
    <property type="entry name" value="VWFD"/>
    <property type="match status" value="4"/>
</dbReference>
<evidence type="ECO:0000256" key="3">
    <source>
        <dbReference type="ARBA" id="ARBA00022729"/>
    </source>
</evidence>
<dbReference type="EMBL" id="NBAG03000421">
    <property type="protein sequence ID" value="PNI26738.1"/>
    <property type="molecule type" value="Genomic_DNA"/>
</dbReference>
<comment type="subunit">
    <text evidence="8">Homomultimer; disulfide-linked. The N- and C-terminus mediate their assembly into higher order structures to form filaments. The CTCK domains of two polypeptides associate in the endoplasmic reticulum to generate intermolecularly disulfide-bonded dimers. These dimers progress to the Golgi apparatus, which is a more acidic environment than the endoplasmic reticulum. Under acidic conditions, the N-termini form non-covalent intermolecular interactions that juxtapose assemblies from different CTCK-linked dimers to produce long, disulfide-linked polymers that remain highly compact until secretion.</text>
</comment>
<dbReference type="SMART" id="SM00832">
    <property type="entry name" value="C8"/>
    <property type="match status" value="4"/>
</dbReference>
<feature type="compositionally biased region" description="Low complexity" evidence="10">
    <location>
        <begin position="2250"/>
        <end position="2951"/>
    </location>
</feature>
<feature type="region of interest" description="Disordered" evidence="10">
    <location>
        <begin position="3652"/>
        <end position="3983"/>
    </location>
</feature>
<comment type="caution">
    <text evidence="15">The sequence shown here is derived from an EMBL/GenBank/DDBJ whole genome shotgun (WGS) entry which is preliminary data.</text>
</comment>
<dbReference type="SMART" id="SM00215">
    <property type="entry name" value="VWC_out"/>
    <property type="match status" value="2"/>
</dbReference>
<dbReference type="SMART" id="SM00216">
    <property type="entry name" value="VWD"/>
    <property type="match status" value="4"/>
</dbReference>
<feature type="domain" description="VWFD" evidence="14">
    <location>
        <begin position="901"/>
        <end position="1072"/>
    </location>
</feature>
<proteinExistence type="predicted"/>
<feature type="compositionally biased region" description="Low complexity" evidence="10">
    <location>
        <begin position="2959"/>
        <end position="2982"/>
    </location>
</feature>
<evidence type="ECO:0000259" key="12">
    <source>
        <dbReference type="PROSITE" id="PS01225"/>
    </source>
</evidence>
<feature type="compositionally biased region" description="Low complexity" evidence="10">
    <location>
        <begin position="5149"/>
        <end position="5164"/>
    </location>
</feature>
<dbReference type="InterPro" id="IPR025155">
    <property type="entry name" value="WxxW_domain"/>
</dbReference>
<dbReference type="FunFam" id="2.10.25.10:FF:000414">
    <property type="entry name" value="von Willebrand factor"/>
    <property type="match status" value="1"/>
</dbReference>
<organism evidence="15 16">
    <name type="scientific">Pan troglodytes</name>
    <name type="common">Chimpanzee</name>
    <dbReference type="NCBI Taxonomy" id="9598"/>
    <lineage>
        <taxon>Eukaryota</taxon>
        <taxon>Metazoa</taxon>
        <taxon>Chordata</taxon>
        <taxon>Craniata</taxon>
        <taxon>Vertebrata</taxon>
        <taxon>Euteleostomi</taxon>
        <taxon>Mammalia</taxon>
        <taxon>Eutheria</taxon>
        <taxon>Euarchontoglires</taxon>
        <taxon>Primates</taxon>
        <taxon>Haplorrhini</taxon>
        <taxon>Catarrhini</taxon>
        <taxon>Hominidae</taxon>
        <taxon>Pan</taxon>
    </lineage>
</organism>
<feature type="region of interest" description="Disordered" evidence="10">
    <location>
        <begin position="1707"/>
        <end position="1738"/>
    </location>
</feature>
<evidence type="ECO:0000256" key="6">
    <source>
        <dbReference type="ARBA" id="ARBA00023157"/>
    </source>
</evidence>
<feature type="region of interest" description="Disordered" evidence="10">
    <location>
        <begin position="1484"/>
        <end position="1575"/>
    </location>
</feature>
<feature type="chain" id="PRO_5014352538" evidence="11">
    <location>
        <begin position="28"/>
        <end position="5684"/>
    </location>
</feature>
<feature type="compositionally biased region" description="Low complexity" evidence="10">
    <location>
        <begin position="2223"/>
        <end position="2234"/>
    </location>
</feature>
<feature type="domain" description="VWFD" evidence="14">
    <location>
        <begin position="4959"/>
        <end position="5143"/>
    </location>
</feature>
<dbReference type="STRING" id="9598.ENSPTRP00000074125"/>
<protein>
    <submittedName>
        <fullName evidence="15">MUC5AC isoform 1</fullName>
    </submittedName>
</protein>
<feature type="domain" description="CTCK" evidence="12">
    <location>
        <begin position="5562"/>
        <end position="5650"/>
    </location>
</feature>
<dbReference type="Pfam" id="PF08742">
    <property type="entry name" value="C8"/>
    <property type="match status" value="4"/>
</dbReference>
<feature type="compositionally biased region" description="Low complexity" evidence="10">
    <location>
        <begin position="1920"/>
        <end position="1948"/>
    </location>
</feature>
<comment type="subcellular location">
    <subcellularLocation>
        <location evidence="1">Secreted</location>
    </subcellularLocation>
</comment>
<dbReference type="InterPro" id="IPR050780">
    <property type="entry name" value="Mucin_vWF_Thrombospondin_sf"/>
</dbReference>
<feature type="compositionally biased region" description="Polar residues" evidence="10">
    <location>
        <begin position="3374"/>
        <end position="3390"/>
    </location>
</feature>
<feature type="disulfide bond" evidence="9">
    <location>
        <begin position="5562"/>
        <end position="5612"/>
    </location>
</feature>
<evidence type="ECO:0000256" key="8">
    <source>
        <dbReference type="ARBA" id="ARBA00063950"/>
    </source>
</evidence>
<keyword evidence="7" id="KW-0325">Glycoprotein</keyword>
<feature type="signal peptide" evidence="11">
    <location>
        <begin position="1"/>
        <end position="27"/>
    </location>
</feature>
<dbReference type="SMART" id="SM00041">
    <property type="entry name" value="CT"/>
    <property type="match status" value="1"/>
</dbReference>
<feature type="compositionally biased region" description="Low complexity" evidence="10">
    <location>
        <begin position="3652"/>
        <end position="3663"/>
    </location>
</feature>
<keyword evidence="4" id="KW-0677">Repeat</keyword>
<keyword evidence="6 9" id="KW-1015">Disulfide bond</keyword>
<evidence type="ECO:0000256" key="2">
    <source>
        <dbReference type="ARBA" id="ARBA00022525"/>
    </source>
</evidence>
<feature type="region of interest" description="Disordered" evidence="10">
    <location>
        <begin position="3362"/>
        <end position="3543"/>
    </location>
</feature>
<dbReference type="InterPro" id="IPR058753">
    <property type="entry name" value="TIL_OTOGL_Mucin"/>
</dbReference>
<keyword evidence="3 11" id="KW-0732">Signal</keyword>
<dbReference type="InterPro" id="IPR006207">
    <property type="entry name" value="Cys_knot_C"/>
</dbReference>
<feature type="compositionally biased region" description="Low complexity" evidence="10">
    <location>
        <begin position="4119"/>
        <end position="4660"/>
    </location>
</feature>
<evidence type="ECO:0000313" key="16">
    <source>
        <dbReference type="Proteomes" id="UP000236370"/>
    </source>
</evidence>
<feature type="compositionally biased region" description="Low complexity" evidence="10">
    <location>
        <begin position="3681"/>
        <end position="3978"/>
    </location>
</feature>
<feature type="region of interest" description="Disordered" evidence="10">
    <location>
        <begin position="2223"/>
        <end position="2987"/>
    </location>
</feature>
<dbReference type="FunFam" id="2.10.25.10:FF:000153">
    <property type="entry name" value="MUC5B isoform 1"/>
    <property type="match status" value="1"/>
</dbReference>
<dbReference type="Pfam" id="PF25962">
    <property type="entry name" value="TIL_OTOGL_Mucin"/>
    <property type="match status" value="1"/>
</dbReference>
<accession>A0A2J8JVE7</accession>
<feature type="region of interest" description="Disordered" evidence="10">
    <location>
        <begin position="5144"/>
        <end position="5164"/>
    </location>
</feature>
<name>A0A2J8JVE7_PANTR</name>
<evidence type="ECO:0000256" key="5">
    <source>
        <dbReference type="ARBA" id="ARBA00023008"/>
    </source>
</evidence>
<keyword evidence="2" id="KW-0964">Secreted</keyword>
<dbReference type="SMART" id="SM00214">
    <property type="entry name" value="VWC"/>
    <property type="match status" value="6"/>
</dbReference>
<evidence type="ECO:0000256" key="10">
    <source>
        <dbReference type="SAM" id="MobiDB-lite"/>
    </source>
</evidence>
<feature type="compositionally biased region" description="Polar residues" evidence="10">
    <location>
        <begin position="2081"/>
        <end position="2111"/>
    </location>
</feature>